<feature type="domain" description="6-phosphogluconate dehydrogenase NADP-binding" evidence="14">
    <location>
        <begin position="3"/>
        <end position="133"/>
    </location>
</feature>
<evidence type="ECO:0000256" key="5">
    <source>
        <dbReference type="ARBA" id="ARBA00012213"/>
    </source>
</evidence>
<feature type="binding site" evidence="13">
    <location>
        <begin position="336"/>
        <end position="339"/>
    </location>
    <ligand>
        <name>substrate</name>
    </ligand>
</feature>
<dbReference type="Proteomes" id="UP000625033">
    <property type="component" value="Unassembled WGS sequence"/>
</dbReference>
<dbReference type="Pfam" id="PF03446">
    <property type="entry name" value="NAD_binding_2"/>
    <property type="match status" value="1"/>
</dbReference>
<reference evidence="15" key="1">
    <citation type="submission" date="2020-11" db="EMBL/GenBank/DDBJ databases">
        <title>Sequencing the genomes of 1000 actinobacteria strains.</title>
        <authorList>
            <person name="Klenk H.-P."/>
        </authorList>
    </citation>
    <scope>NUCLEOTIDE SEQUENCE</scope>
    <source>
        <strain evidence="15">DSM 26152</strain>
    </source>
</reference>
<evidence type="ECO:0000256" key="7">
    <source>
        <dbReference type="ARBA" id="ARBA00016549"/>
    </source>
</evidence>
<dbReference type="EC" id="4.1.3.17" evidence="5"/>
<protein>
    <recommendedName>
        <fullName evidence="7">Putative 4-hydroxy-4-methyl-2-oxoglutarate aldolase</fullName>
        <ecNumber evidence="6">4.1.1.112</ecNumber>
        <ecNumber evidence="5">4.1.3.17</ecNumber>
    </recommendedName>
    <alternativeName>
        <fullName evidence="11">Oxaloacetate decarboxylase</fullName>
    </alternativeName>
    <alternativeName>
        <fullName evidence="9">Regulator of ribonuclease activity homolog</fullName>
    </alternativeName>
    <alternativeName>
        <fullName evidence="10">RraA-like protein</fullName>
    </alternativeName>
</protein>
<dbReference type="InterPro" id="IPR036291">
    <property type="entry name" value="NAD(P)-bd_dom_sf"/>
</dbReference>
<dbReference type="GO" id="GO:0050661">
    <property type="term" value="F:NADP binding"/>
    <property type="evidence" value="ECO:0007669"/>
    <property type="project" value="InterPro"/>
</dbReference>
<dbReference type="SUPFAM" id="SSF48179">
    <property type="entry name" value="6-phosphogluconate dehydrogenase C-terminal domain-like"/>
    <property type="match status" value="1"/>
</dbReference>
<dbReference type="PANTHER" id="PTHR33254">
    <property type="entry name" value="4-HYDROXY-4-METHYL-2-OXOGLUTARATE ALDOLASE 3-RELATED"/>
    <property type="match status" value="1"/>
</dbReference>
<evidence type="ECO:0000256" key="11">
    <source>
        <dbReference type="ARBA" id="ARBA00032305"/>
    </source>
</evidence>
<comment type="caution">
    <text evidence="15">The sequence shown here is derived from an EMBL/GenBank/DDBJ whole genome shotgun (WGS) entry which is preliminary data.</text>
</comment>
<dbReference type="EMBL" id="JADOTZ010000001">
    <property type="protein sequence ID" value="MBG6085090.1"/>
    <property type="molecule type" value="Genomic_DNA"/>
</dbReference>
<evidence type="ECO:0000256" key="13">
    <source>
        <dbReference type="PIRSR" id="PIRSR605493-1"/>
    </source>
</evidence>
<dbReference type="GO" id="GO:0046872">
    <property type="term" value="F:metal ion binding"/>
    <property type="evidence" value="ECO:0007669"/>
    <property type="project" value="UniProtKB-KW"/>
</dbReference>
<keyword evidence="13" id="KW-0460">Magnesium</keyword>
<dbReference type="SUPFAM" id="SSF89562">
    <property type="entry name" value="RraA-like"/>
    <property type="match status" value="1"/>
</dbReference>
<dbReference type="Pfam" id="PF03737">
    <property type="entry name" value="RraA-like"/>
    <property type="match status" value="1"/>
</dbReference>
<evidence type="ECO:0000256" key="4">
    <source>
        <dbReference type="ARBA" id="ARBA00011233"/>
    </source>
</evidence>
<evidence type="ECO:0000256" key="10">
    <source>
        <dbReference type="ARBA" id="ARBA00030169"/>
    </source>
</evidence>
<dbReference type="SUPFAM" id="SSF51735">
    <property type="entry name" value="NAD(P)-binding Rossmann-fold domains"/>
    <property type="match status" value="1"/>
</dbReference>
<comment type="cofactor">
    <cofactor evidence="2">
        <name>a divalent metal cation</name>
        <dbReference type="ChEBI" id="CHEBI:60240"/>
    </cofactor>
</comment>
<dbReference type="PANTHER" id="PTHR33254:SF4">
    <property type="entry name" value="4-HYDROXY-4-METHYL-2-OXOGLUTARATE ALDOLASE 3-RELATED"/>
    <property type="match status" value="1"/>
</dbReference>
<feature type="binding site" evidence="13">
    <location>
        <position position="359"/>
    </location>
    <ligand>
        <name>Mg(2+)</name>
        <dbReference type="ChEBI" id="CHEBI:18420"/>
    </ligand>
</feature>
<evidence type="ECO:0000256" key="12">
    <source>
        <dbReference type="ARBA" id="ARBA00047973"/>
    </source>
</evidence>
<comment type="cofactor">
    <cofactor evidence="13">
        <name>Mg(2+)</name>
        <dbReference type="ChEBI" id="CHEBI:18420"/>
    </cofactor>
</comment>
<dbReference type="Gene3D" id="3.50.30.40">
    <property type="entry name" value="Ribonuclease E inhibitor RraA/RraA-like"/>
    <property type="match status" value="1"/>
</dbReference>
<comment type="subunit">
    <text evidence="4">Homotrimer.</text>
</comment>
<dbReference type="Gene3D" id="1.10.1040.10">
    <property type="entry name" value="N-(1-d-carboxylethyl)-l-norvaline Dehydrogenase, domain 2"/>
    <property type="match status" value="1"/>
</dbReference>
<comment type="catalytic activity">
    <reaction evidence="1">
        <text>4-hydroxy-4-methyl-2-oxoglutarate = 2 pyruvate</text>
        <dbReference type="Rhea" id="RHEA:22748"/>
        <dbReference type="ChEBI" id="CHEBI:15361"/>
        <dbReference type="ChEBI" id="CHEBI:58276"/>
        <dbReference type="EC" id="4.1.3.17"/>
    </reaction>
</comment>
<feature type="binding site" evidence="13">
    <location>
        <position position="358"/>
    </location>
    <ligand>
        <name>substrate</name>
    </ligand>
</feature>
<dbReference type="GO" id="GO:0008948">
    <property type="term" value="F:oxaloacetate decarboxylase activity"/>
    <property type="evidence" value="ECO:0007669"/>
    <property type="project" value="UniProtKB-EC"/>
</dbReference>
<comment type="similarity">
    <text evidence="3">Belongs to the class II aldolase/RraA-like family.</text>
</comment>
<accession>A0A931D7H1</accession>
<comment type="catalytic activity">
    <reaction evidence="12">
        <text>oxaloacetate + H(+) = pyruvate + CO2</text>
        <dbReference type="Rhea" id="RHEA:15641"/>
        <dbReference type="ChEBI" id="CHEBI:15361"/>
        <dbReference type="ChEBI" id="CHEBI:15378"/>
        <dbReference type="ChEBI" id="CHEBI:16452"/>
        <dbReference type="ChEBI" id="CHEBI:16526"/>
        <dbReference type="EC" id="4.1.1.112"/>
    </reaction>
</comment>
<name>A0A931D7H1_9MICC</name>
<dbReference type="InterPro" id="IPR036704">
    <property type="entry name" value="RraA/RraA-like_sf"/>
</dbReference>
<dbReference type="EC" id="4.1.1.112" evidence="6"/>
<evidence type="ECO:0000256" key="8">
    <source>
        <dbReference type="ARBA" id="ARBA00025046"/>
    </source>
</evidence>
<gene>
    <name evidence="15" type="ORF">IW252_001857</name>
</gene>
<sequence length="455" mass="46990">MRVAVLGLGEAGRVFAEGFADRGHDVVGFDPADVSVDTRIQRSRSVAEAVTGADVILSLTTAAHAVTAATEAAQGARSGAIYIDVNAGAPALKEAVRDAIQRPDVSVVDGAVIGSVRSLGVGVEVLLAGSAAEEAAQQLTLLGGNPNAISDVLGDASRRKLLRSVFMKGLGALISESMDAADAAGEHDWMEFQIAEALADGVAGVERLHTGTHLHAARRARELSDSLAGLGGSESAWPMTSAARNYHLRSSHSTMDLSVRLAAIPTAALGDAGDRLGLLHSAVKPVWEAPAVAGRALTVWTRPGDNAAVHQALEQARPGDILMVAGGGHLERALMGELIGERAVSKGIRAFITDGAVRDAEELARIGFPVWSAGVSPAGPYKDGPGRVDVPISIGGVVCLPGDYVVADADGVIVIPGAQAETLAARGEAVLEDEARRRREILRARESGETSCPQR</sequence>
<proteinExistence type="inferred from homology"/>
<organism evidence="15 16">
    <name type="scientific">Zhihengliuella flava</name>
    <dbReference type="NCBI Taxonomy" id="1285193"/>
    <lineage>
        <taxon>Bacteria</taxon>
        <taxon>Bacillati</taxon>
        <taxon>Actinomycetota</taxon>
        <taxon>Actinomycetes</taxon>
        <taxon>Micrococcales</taxon>
        <taxon>Micrococcaceae</taxon>
        <taxon>Zhihengliuella</taxon>
    </lineage>
</organism>
<dbReference type="InterPro" id="IPR005493">
    <property type="entry name" value="RraA/RraA-like"/>
</dbReference>
<evidence type="ECO:0000256" key="9">
    <source>
        <dbReference type="ARBA" id="ARBA00029596"/>
    </source>
</evidence>
<dbReference type="AlphaFoldDB" id="A0A931D7H1"/>
<evidence type="ECO:0000256" key="6">
    <source>
        <dbReference type="ARBA" id="ARBA00012947"/>
    </source>
</evidence>
<dbReference type="GO" id="GO:0047443">
    <property type="term" value="F:4-hydroxy-4-methyl-2-oxoglutarate aldolase activity"/>
    <property type="evidence" value="ECO:0007669"/>
    <property type="project" value="UniProtKB-EC"/>
</dbReference>
<evidence type="ECO:0000256" key="3">
    <source>
        <dbReference type="ARBA" id="ARBA00008621"/>
    </source>
</evidence>
<dbReference type="CDD" id="cd16841">
    <property type="entry name" value="RraA_family"/>
    <property type="match status" value="1"/>
</dbReference>
<comment type="function">
    <text evidence="8">Catalyzes the aldol cleavage of 4-hydroxy-4-methyl-2-oxoglutarate (HMG) into 2 molecules of pyruvate. Also contains a secondary oxaloacetate (OAA) decarboxylase activity due to the common pyruvate enolate transition state formed following C-C bond cleavage in the retro-aldol and decarboxylation reactions.</text>
</comment>
<dbReference type="InterPro" id="IPR006115">
    <property type="entry name" value="6PGDH_NADP-bd"/>
</dbReference>
<dbReference type="Gene3D" id="3.40.50.720">
    <property type="entry name" value="NAD(P)-binding Rossmann-like Domain"/>
    <property type="match status" value="1"/>
</dbReference>
<evidence type="ECO:0000256" key="1">
    <source>
        <dbReference type="ARBA" id="ARBA00001342"/>
    </source>
</evidence>
<keyword evidence="16" id="KW-1185">Reference proteome</keyword>
<dbReference type="RefSeq" id="WP_196836315.1">
    <property type="nucleotide sequence ID" value="NZ_JADOTZ010000001.1"/>
</dbReference>
<evidence type="ECO:0000313" key="15">
    <source>
        <dbReference type="EMBL" id="MBG6085090.1"/>
    </source>
</evidence>
<evidence type="ECO:0000313" key="16">
    <source>
        <dbReference type="Proteomes" id="UP000625033"/>
    </source>
</evidence>
<keyword evidence="13" id="KW-0479">Metal-binding</keyword>
<dbReference type="InterPro" id="IPR008927">
    <property type="entry name" value="6-PGluconate_DH-like_C_sf"/>
</dbReference>
<evidence type="ECO:0000256" key="2">
    <source>
        <dbReference type="ARBA" id="ARBA00001968"/>
    </source>
</evidence>
<evidence type="ECO:0000259" key="14">
    <source>
        <dbReference type="Pfam" id="PF03446"/>
    </source>
</evidence>
<dbReference type="InterPro" id="IPR013328">
    <property type="entry name" value="6PGD_dom2"/>
</dbReference>